<protein>
    <submittedName>
        <fullName evidence="3">Uncharacterized protein</fullName>
    </submittedName>
</protein>
<name>A0A6M5UJD3_9MICO</name>
<dbReference type="KEGG" id="cprt:FIC82_020680"/>
<keyword evidence="1" id="KW-0175">Coiled coil</keyword>
<keyword evidence="3" id="KW-0614">Plasmid</keyword>
<evidence type="ECO:0000256" key="2">
    <source>
        <dbReference type="SAM" id="MobiDB-lite"/>
    </source>
</evidence>
<keyword evidence="4" id="KW-1185">Reference proteome</keyword>
<reference evidence="4" key="1">
    <citation type="journal article" date="2022" name="Int. J. Syst. Evol. Microbiol.">
        <title>Cellulosimicrobium protaetiae sp. nov., isolated from the gut of the larva of Protaetia brevitarsis seulensis.</title>
        <authorList>
            <person name="Le Han H."/>
            <person name="Nguyen T.T.H."/>
            <person name="Li Z."/>
            <person name="Shin N.R."/>
            <person name="Kim S.G."/>
        </authorList>
    </citation>
    <scope>NUCLEOTIDE SEQUENCE [LARGE SCALE GENOMIC DNA]</scope>
    <source>
        <strain evidence="4">BI34</strain>
    </source>
</reference>
<proteinExistence type="predicted"/>
<dbReference type="RefSeq" id="WP_154800739.1">
    <property type="nucleotide sequence ID" value="NZ_CP052758.1"/>
</dbReference>
<dbReference type="EMBL" id="CP052758">
    <property type="protein sequence ID" value="QJW38797.1"/>
    <property type="molecule type" value="Genomic_DNA"/>
</dbReference>
<evidence type="ECO:0000256" key="1">
    <source>
        <dbReference type="SAM" id="Coils"/>
    </source>
</evidence>
<geneLocation type="plasmid" evidence="3 4">
    <name>pCPRO01</name>
</geneLocation>
<feature type="region of interest" description="Disordered" evidence="2">
    <location>
        <begin position="48"/>
        <end position="113"/>
    </location>
</feature>
<feature type="coiled-coil region" evidence="1">
    <location>
        <begin position="131"/>
        <end position="158"/>
    </location>
</feature>
<evidence type="ECO:0000313" key="3">
    <source>
        <dbReference type="EMBL" id="QJW38797.1"/>
    </source>
</evidence>
<accession>A0A6M5UJD3</accession>
<feature type="compositionally biased region" description="Basic and acidic residues" evidence="2">
    <location>
        <begin position="77"/>
        <end position="86"/>
    </location>
</feature>
<gene>
    <name evidence="3" type="ORF">FIC82_020680</name>
</gene>
<sequence>MTGDEYIALLEERRAAYEAAHPIDPRAPEWARRVIRPLLEWFVEEGDEEIFTPPPDPSASRPARAPRPRAYRTAASLREERDRARAQLDALNTSSGYDPAVVNLSPSSRSRAARAAGRRRFASLDRDITRARQLIERLDVLDAKIRRAEAREKRADDADSRT</sequence>
<dbReference type="AlphaFoldDB" id="A0A6M5UJD3"/>
<dbReference type="Proteomes" id="UP000451354">
    <property type="component" value="Plasmid pCPRO01"/>
</dbReference>
<organism evidence="3 4">
    <name type="scientific">Cellulosimicrobium protaetiae</name>
    <dbReference type="NCBI Taxonomy" id="2587808"/>
    <lineage>
        <taxon>Bacteria</taxon>
        <taxon>Bacillati</taxon>
        <taxon>Actinomycetota</taxon>
        <taxon>Actinomycetes</taxon>
        <taxon>Micrococcales</taxon>
        <taxon>Promicromonosporaceae</taxon>
        <taxon>Cellulosimicrobium</taxon>
    </lineage>
</organism>
<evidence type="ECO:0000313" key="4">
    <source>
        <dbReference type="Proteomes" id="UP000451354"/>
    </source>
</evidence>